<reference evidence="2" key="1">
    <citation type="submission" date="2014-09" db="EMBL/GenBank/DDBJ databases">
        <title>Genome sequence of the luminous mushroom Mycena chlorophos for searching fungal bioluminescence genes.</title>
        <authorList>
            <person name="Tanaka Y."/>
            <person name="Kasuga D."/>
            <person name="Oba Y."/>
            <person name="Hase S."/>
            <person name="Sato K."/>
            <person name="Oba Y."/>
            <person name="Sakakibara Y."/>
        </authorList>
    </citation>
    <scope>NUCLEOTIDE SEQUENCE</scope>
</reference>
<evidence type="ECO:0000256" key="1">
    <source>
        <dbReference type="SAM" id="MobiDB-lite"/>
    </source>
</evidence>
<dbReference type="EMBL" id="DF850028">
    <property type="protein sequence ID" value="GAT61402.1"/>
    <property type="molecule type" value="Genomic_DNA"/>
</dbReference>
<dbReference type="Proteomes" id="UP000815677">
    <property type="component" value="Unassembled WGS sequence"/>
</dbReference>
<name>A0ABQ0MEM5_MYCCL</name>
<sequence>MTAVRASSRRRRDSSRMVLQNTTGKASLWTALELRHPHPQSHLFASLPSSALPTRPNHIPLPLPSSLPSRSPHFEPAREQLASSRPDRNTHPAPGLPPL</sequence>
<evidence type="ECO:0000313" key="2">
    <source>
        <dbReference type="EMBL" id="GAT61402.1"/>
    </source>
</evidence>
<organism evidence="2 3">
    <name type="scientific">Mycena chlorophos</name>
    <name type="common">Agaric fungus</name>
    <name type="synonym">Agaricus chlorophos</name>
    <dbReference type="NCBI Taxonomy" id="658473"/>
    <lineage>
        <taxon>Eukaryota</taxon>
        <taxon>Fungi</taxon>
        <taxon>Dikarya</taxon>
        <taxon>Basidiomycota</taxon>
        <taxon>Agaricomycotina</taxon>
        <taxon>Agaricomycetes</taxon>
        <taxon>Agaricomycetidae</taxon>
        <taxon>Agaricales</taxon>
        <taxon>Marasmiineae</taxon>
        <taxon>Mycenaceae</taxon>
        <taxon>Mycena</taxon>
    </lineage>
</organism>
<protein>
    <submittedName>
        <fullName evidence="2">Uncharacterized protein</fullName>
    </submittedName>
</protein>
<accession>A0ABQ0MEM5</accession>
<feature type="region of interest" description="Disordered" evidence="1">
    <location>
        <begin position="41"/>
        <end position="99"/>
    </location>
</feature>
<keyword evidence="3" id="KW-1185">Reference proteome</keyword>
<gene>
    <name evidence="2" type="ORF">MCHLO_17426</name>
</gene>
<evidence type="ECO:0000313" key="3">
    <source>
        <dbReference type="Proteomes" id="UP000815677"/>
    </source>
</evidence>
<feature type="region of interest" description="Disordered" evidence="1">
    <location>
        <begin position="1"/>
        <end position="22"/>
    </location>
</feature>
<proteinExistence type="predicted"/>